<dbReference type="KEGG" id="chya:V22_30600"/>
<dbReference type="Pfam" id="PF13360">
    <property type="entry name" value="PQQ_2"/>
    <property type="match status" value="1"/>
</dbReference>
<proteinExistence type="predicted"/>
<dbReference type="InterPro" id="IPR002372">
    <property type="entry name" value="PQQ_rpt_dom"/>
</dbReference>
<dbReference type="PANTHER" id="PTHR34512:SF30">
    <property type="entry name" value="OUTER MEMBRANE PROTEIN ASSEMBLY FACTOR BAMB"/>
    <property type="match status" value="1"/>
</dbReference>
<evidence type="ECO:0000313" key="2">
    <source>
        <dbReference type="EMBL" id="QDT65798.1"/>
    </source>
</evidence>
<dbReference type="SUPFAM" id="SSF48452">
    <property type="entry name" value="TPR-like"/>
    <property type="match status" value="1"/>
</dbReference>
<keyword evidence="3" id="KW-1185">Reference proteome</keyword>
<dbReference type="SUPFAM" id="SSF50998">
    <property type="entry name" value="Quinoprotein alcohol dehydrogenase-like"/>
    <property type="match status" value="3"/>
</dbReference>
<accession>A0A517TBQ0</accession>
<evidence type="ECO:0000259" key="1">
    <source>
        <dbReference type="Pfam" id="PF13360"/>
    </source>
</evidence>
<protein>
    <submittedName>
        <fullName evidence="2">Outer membrane protein assembly factor BamB</fullName>
    </submittedName>
</protein>
<name>A0A517TBQ0_9PLAN</name>
<reference evidence="2 3" key="1">
    <citation type="submission" date="2019-02" db="EMBL/GenBank/DDBJ databases">
        <title>Deep-cultivation of Planctomycetes and their phenomic and genomic characterization uncovers novel biology.</title>
        <authorList>
            <person name="Wiegand S."/>
            <person name="Jogler M."/>
            <person name="Boedeker C."/>
            <person name="Pinto D."/>
            <person name="Vollmers J."/>
            <person name="Rivas-Marin E."/>
            <person name="Kohn T."/>
            <person name="Peeters S.H."/>
            <person name="Heuer A."/>
            <person name="Rast P."/>
            <person name="Oberbeckmann S."/>
            <person name="Bunk B."/>
            <person name="Jeske O."/>
            <person name="Meyerdierks A."/>
            <person name="Storesund J.E."/>
            <person name="Kallscheuer N."/>
            <person name="Luecker S."/>
            <person name="Lage O.M."/>
            <person name="Pohl T."/>
            <person name="Merkel B.J."/>
            <person name="Hornburger P."/>
            <person name="Mueller R.-W."/>
            <person name="Bruemmer F."/>
            <person name="Labrenz M."/>
            <person name="Spormann A.M."/>
            <person name="Op den Camp H."/>
            <person name="Overmann J."/>
            <person name="Amann R."/>
            <person name="Jetten M.S.M."/>
            <person name="Mascher T."/>
            <person name="Medema M.H."/>
            <person name="Devos D.P."/>
            <person name="Kaster A.-K."/>
            <person name="Ovreas L."/>
            <person name="Rohde M."/>
            <person name="Galperin M.Y."/>
            <person name="Jogler C."/>
        </authorList>
    </citation>
    <scope>NUCLEOTIDE SEQUENCE [LARGE SCALE GENOMIC DNA]</scope>
    <source>
        <strain evidence="2 3">V22</strain>
    </source>
</reference>
<dbReference type="EMBL" id="CP036316">
    <property type="protein sequence ID" value="QDT65798.1"/>
    <property type="molecule type" value="Genomic_DNA"/>
</dbReference>
<gene>
    <name evidence="2" type="primary">bamB_2</name>
    <name evidence="2" type="ORF">V22_30600</name>
</gene>
<dbReference type="InterPro" id="IPR018391">
    <property type="entry name" value="PQQ_b-propeller_rpt"/>
</dbReference>
<dbReference type="Gene3D" id="2.130.10.10">
    <property type="entry name" value="YVTN repeat-like/Quinoprotein amine dehydrogenase"/>
    <property type="match status" value="2"/>
</dbReference>
<evidence type="ECO:0000313" key="3">
    <source>
        <dbReference type="Proteomes" id="UP000319976"/>
    </source>
</evidence>
<dbReference type="SMART" id="SM00564">
    <property type="entry name" value="PQQ"/>
    <property type="match status" value="4"/>
</dbReference>
<dbReference type="Gene3D" id="1.25.40.10">
    <property type="entry name" value="Tetratricopeptide repeat domain"/>
    <property type="match status" value="1"/>
</dbReference>
<sequence>MIINKVDQSPTDWRRIAITVLGSLMCWLVTERAEAQIQIMQGGVPVSGRLSTKDEDLERQLYIKDRLVVAQLNRAETALQEGQLKDAVELLHGLHSREEDMFLLLEVDGGATRYVSLKEYAGRLLQGLDGETREIYETLHGTQAAVLLESAITHRNMPRLNAVASQYAHTKAGQRAAYLLAISKYDQGLFFEAAQDLNRLKSYPLAARQLEPYLSLSSAVAWAKAGYETRAREGFDALSQGYDLKRLSVGGESFTDFFDGQSPHEWVKSLTSTEQLALSSIRQLPNWLQAGGNAARNGNSEHVAPIVSLDDQSQQVTSIELLESFPGDDDTREIAGALLHEQLVEQTSQHQFDEFLTLPCQSAIAVDDQVVVRSLDGLKAFDRLTGKFLWSSSRIPGDLLPTLCRDIARRPVIKGRVQTSGLELFLRDRAWLDETTGTISSDGRFVYAVERCGVTRELKDPGDQGGFQQNTFGNPGSNVLAAYDLKAEGRLAMVSGFSSSEDDLDNVFVLGPPLILGDRLFVIGEVDAEERLYELKTDLINNRFRIVWSQTLVSPPIDIHNDPVRRLAGLSPTYSGGVLVCPTCAGSVVAVDPDRRELLWEYRYDRNVRLPAFSQRDRLLARVTGGINATLSRDGEDRWIAGEAIIHGDKAILTPRDSDELHCLDLITGEVVWRKDREDGLYVATVEQDQILMVGRSGVTARTLLTGDQAWPYMTSLPMPSGIGLRCGSVYHIPLSSGEIATIALDDGRLLVKSPVPAKAALGNLCAGNGSLISVTPDRLTLYPPSGMLQEELSQSITSHPNDSRYFALRGTLRLHQGDRSDAVKDLRSSLALSDNSPARQVLMDYLIDGLRLNADGQQSALRELEKLAGAGGVNLDLLRIRADANFLAGELAAAFQDYLKVIRSLDDASLRTVDSVWKATELSQLKPRLLEIYQRADEPLKQKLDTQLLKTIAEVEKSGDQQRIERLADALRGVPGANQFVFNSIEALVNRGEVLEAERWLLELIPQADEETTQQASKQALLKLADIYLVTGQAIAARNTLSQINLPHNGGELSRELAQLQNQLRTLPSLTEFTNGSFEGRYLGLTPLKSSFAVAQIGAFPPEFDTWNFSIDANRTSLIAEDGTGRTRWTVNVEPRLPTGDPRANITGNSMLIDGHLMVVILTDRFIVFDLLEDPGRPRRLWEETLRAPGDAEGSSGGIRLESIIQPNGQAKVVLVDANGRQFGSVGPIRGDSIVYQIGEALHSADALTGNVRWRRKNINPGSLHFGDHEYVISIEPGADEAIVYRAIDGRKLGKTALPPRPHWRLTSGRYLIEHDPLKTQTAVRCLDLAKGSDLWSRLYSPGTKLSAVGGSELAVLEPNGNFELLSTENGHTIAAAKIPNRGNRQPQDIHVVRTKSHYVVMLTESHLLPDGKARVLAMGDSHRIINGSAHGIDRVTGELVWSRELSGKGFTDRQPRGLPLLFFNGRVRRNNFTRDEYHLAAIDVRTGEVLFDELSALPVISFEVEGNPATNTIDATFRGRRFRFEIDPPAKEE</sequence>
<dbReference type="InterPro" id="IPR015943">
    <property type="entry name" value="WD40/YVTN_repeat-like_dom_sf"/>
</dbReference>
<dbReference type="Proteomes" id="UP000319976">
    <property type="component" value="Chromosome"/>
</dbReference>
<dbReference type="PANTHER" id="PTHR34512">
    <property type="entry name" value="CELL SURFACE PROTEIN"/>
    <property type="match status" value="1"/>
</dbReference>
<dbReference type="RefSeq" id="WP_145264327.1">
    <property type="nucleotide sequence ID" value="NZ_CP036316.1"/>
</dbReference>
<dbReference type="InterPro" id="IPR011047">
    <property type="entry name" value="Quinoprotein_ADH-like_sf"/>
</dbReference>
<dbReference type="InterPro" id="IPR011990">
    <property type="entry name" value="TPR-like_helical_dom_sf"/>
</dbReference>
<organism evidence="2 3">
    <name type="scientific">Calycomorphotria hydatis</name>
    <dbReference type="NCBI Taxonomy" id="2528027"/>
    <lineage>
        <taxon>Bacteria</taxon>
        <taxon>Pseudomonadati</taxon>
        <taxon>Planctomycetota</taxon>
        <taxon>Planctomycetia</taxon>
        <taxon>Planctomycetales</taxon>
        <taxon>Planctomycetaceae</taxon>
        <taxon>Calycomorphotria</taxon>
    </lineage>
</organism>
<dbReference type="OrthoDB" id="242013at2"/>
<feature type="domain" description="Pyrrolo-quinoline quinone repeat" evidence="1">
    <location>
        <begin position="636"/>
        <end position="759"/>
    </location>
</feature>